<feature type="domain" description="RanBP2-type" evidence="6">
    <location>
        <begin position="415"/>
        <end position="447"/>
    </location>
</feature>
<feature type="region of interest" description="Disordered" evidence="5">
    <location>
        <begin position="325"/>
        <end position="389"/>
    </location>
</feature>
<feature type="compositionally biased region" description="Basic residues" evidence="5">
    <location>
        <begin position="728"/>
        <end position="737"/>
    </location>
</feature>
<protein>
    <recommendedName>
        <fullName evidence="6">RanBP2-type domain-containing protein</fullName>
    </recommendedName>
</protein>
<evidence type="ECO:0000256" key="2">
    <source>
        <dbReference type="ARBA" id="ARBA00022771"/>
    </source>
</evidence>
<feature type="region of interest" description="Disordered" evidence="5">
    <location>
        <begin position="79"/>
        <end position="135"/>
    </location>
</feature>
<evidence type="ECO:0000313" key="7">
    <source>
        <dbReference type="EMBL" id="OAQ33899.1"/>
    </source>
</evidence>
<dbReference type="OrthoDB" id="10590195at2759"/>
<dbReference type="Proteomes" id="UP000078512">
    <property type="component" value="Unassembled WGS sequence"/>
</dbReference>
<keyword evidence="8" id="KW-1185">Reference proteome</keyword>
<feature type="compositionally biased region" description="Polar residues" evidence="5">
    <location>
        <begin position="267"/>
        <end position="278"/>
    </location>
</feature>
<dbReference type="AlphaFoldDB" id="A0A197KBY0"/>
<proteinExistence type="predicted"/>
<accession>A0A197KBY0</accession>
<feature type="region of interest" description="Disordered" evidence="5">
    <location>
        <begin position="293"/>
        <end position="312"/>
    </location>
</feature>
<feature type="compositionally biased region" description="Polar residues" evidence="5">
    <location>
        <begin position="79"/>
        <end position="101"/>
    </location>
</feature>
<keyword evidence="1" id="KW-0479">Metal-binding</keyword>
<evidence type="ECO:0000256" key="3">
    <source>
        <dbReference type="ARBA" id="ARBA00022833"/>
    </source>
</evidence>
<keyword evidence="2 4" id="KW-0863">Zinc-finger</keyword>
<name>A0A197KBY0_9FUNG</name>
<evidence type="ECO:0000256" key="1">
    <source>
        <dbReference type="ARBA" id="ARBA00022723"/>
    </source>
</evidence>
<evidence type="ECO:0000256" key="5">
    <source>
        <dbReference type="SAM" id="MobiDB-lite"/>
    </source>
</evidence>
<gene>
    <name evidence="7" type="ORF">K457DRAFT_15104</name>
</gene>
<feature type="region of interest" description="Disordered" evidence="5">
    <location>
        <begin position="1"/>
        <end position="60"/>
    </location>
</feature>
<dbReference type="InterPro" id="IPR001876">
    <property type="entry name" value="Znf_RanBP2"/>
</dbReference>
<feature type="compositionally biased region" description="Basic residues" evidence="5">
    <location>
        <begin position="299"/>
        <end position="308"/>
    </location>
</feature>
<evidence type="ECO:0000256" key="4">
    <source>
        <dbReference type="PROSITE-ProRule" id="PRU00322"/>
    </source>
</evidence>
<evidence type="ECO:0000259" key="6">
    <source>
        <dbReference type="PROSITE" id="PS50199"/>
    </source>
</evidence>
<evidence type="ECO:0000313" key="8">
    <source>
        <dbReference type="Proteomes" id="UP000078512"/>
    </source>
</evidence>
<dbReference type="PROSITE" id="PS50199">
    <property type="entry name" value="ZF_RANBP2_2"/>
    <property type="match status" value="1"/>
</dbReference>
<reference evidence="7 8" key="1">
    <citation type="submission" date="2016-05" db="EMBL/GenBank/DDBJ databases">
        <title>Genome sequencing reveals origins of a unique bacterial endosymbiosis in the earliest lineages of terrestrial Fungi.</title>
        <authorList>
            <consortium name="DOE Joint Genome Institute"/>
            <person name="Uehling J."/>
            <person name="Gryganskyi A."/>
            <person name="Hameed K."/>
            <person name="Tschaplinski T."/>
            <person name="Misztal P."/>
            <person name="Wu S."/>
            <person name="Desiro A."/>
            <person name="Vande Pol N."/>
            <person name="Du Z.-Y."/>
            <person name="Zienkiewicz A."/>
            <person name="Zienkiewicz K."/>
            <person name="Morin E."/>
            <person name="Tisserant E."/>
            <person name="Splivallo R."/>
            <person name="Hainaut M."/>
            <person name="Henrissat B."/>
            <person name="Ohm R."/>
            <person name="Kuo A."/>
            <person name="Yan J."/>
            <person name="Lipzen A."/>
            <person name="Nolan M."/>
            <person name="Labutti K."/>
            <person name="Barry K."/>
            <person name="Goldstein A."/>
            <person name="Labbe J."/>
            <person name="Schadt C."/>
            <person name="Tuskan G."/>
            <person name="Grigoriev I."/>
            <person name="Martin F."/>
            <person name="Vilgalys R."/>
            <person name="Bonito G."/>
        </authorList>
    </citation>
    <scope>NUCLEOTIDE SEQUENCE [LARGE SCALE GENOMIC DNA]</scope>
    <source>
        <strain evidence="7 8">AG-77</strain>
    </source>
</reference>
<organism evidence="7 8">
    <name type="scientific">Linnemannia elongata AG-77</name>
    <dbReference type="NCBI Taxonomy" id="1314771"/>
    <lineage>
        <taxon>Eukaryota</taxon>
        <taxon>Fungi</taxon>
        <taxon>Fungi incertae sedis</taxon>
        <taxon>Mucoromycota</taxon>
        <taxon>Mortierellomycotina</taxon>
        <taxon>Mortierellomycetes</taxon>
        <taxon>Mortierellales</taxon>
        <taxon>Mortierellaceae</taxon>
        <taxon>Linnemannia</taxon>
    </lineage>
</organism>
<feature type="region of interest" description="Disordered" evidence="5">
    <location>
        <begin position="681"/>
        <end position="737"/>
    </location>
</feature>
<keyword evidence="3" id="KW-0862">Zinc</keyword>
<feature type="compositionally biased region" description="Polar residues" evidence="5">
    <location>
        <begin position="19"/>
        <end position="34"/>
    </location>
</feature>
<feature type="compositionally biased region" description="Low complexity" evidence="5">
    <location>
        <begin position="43"/>
        <end position="52"/>
    </location>
</feature>
<dbReference type="EMBL" id="KV442019">
    <property type="protein sequence ID" value="OAQ33899.1"/>
    <property type="molecule type" value="Genomic_DNA"/>
</dbReference>
<feature type="compositionally biased region" description="Gly residues" evidence="5">
    <location>
        <begin position="681"/>
        <end position="696"/>
    </location>
</feature>
<sequence>MMKASKSKSSLQLHARPHPQSQPTQEYQPVTGYSQYKYKSHEQQQQQPQEQLQTERQKKWSDKIKSLIKRPMSWFLSSQSSPVELDTTTATSLSNPSSSAVRDTRSPKLCIETQLREERVDPESSSTGVTDREQSKLYPSLSEYLSTEVDQLYSHEELSAAMTPAKIEQRMRLRRELRDSLRGIPIPPQAESSKSAAREINVQSANTGIEGVYTNVPLSPGEISIIMSKRRQPTATNPGDLRKLEECLPDVHASVNQLPRQQRPRKNSISQGTQTATAESPFERELEQTSVATAASLTHARRKRRHGQRGAYRSCPKCELPVTVKSGKRKANRLPTPEPKDLPVGQISQAPEEQPKKRRNIRVIPGRFSALDSSDEEEDQREFDRKQAQRRFKGRKLYSARVDEVMEWTHDKDWKPASLETWRCSACDQRTRKTEVKCKFCNSPQPAPPAINTTRISVLRAMEPKCNKTKEPSIVSVPVLTSSLAASSPSFTAPISAATAPTFISATLAALSPLSSHAGTGCSISSSPCISTSATAGPTSTTASVTTTSPMFPQPTQRIFQFGGFSSPKPFSFSVPTQTTTTSVTNLSTSANVLGLPNTATTTTPPATSMVPASLSFNPFAAASAAITGRYASTGTPSITAITILSSPQSVGVGSLTTLTMPPAGGPQMSRFGFGPSGMQGLTGPGTSAGGSGLNGGIAFTAGPASSPMTGRKSNLPPRARNLYGRQTGRKRSKGTR</sequence>
<feature type="region of interest" description="Disordered" evidence="5">
    <location>
        <begin position="255"/>
        <end position="287"/>
    </location>
</feature>
<dbReference type="GO" id="GO:0008270">
    <property type="term" value="F:zinc ion binding"/>
    <property type="evidence" value="ECO:0007669"/>
    <property type="project" value="UniProtKB-KW"/>
</dbReference>